<evidence type="ECO:0000313" key="1">
    <source>
        <dbReference type="EMBL" id="KAB8252730.1"/>
    </source>
</evidence>
<dbReference type="Proteomes" id="UP000325434">
    <property type="component" value="Unassembled WGS sequence"/>
</dbReference>
<proteinExistence type="predicted"/>
<organism evidence="1">
    <name type="scientific">Aspergillus flavus</name>
    <dbReference type="NCBI Taxonomy" id="5059"/>
    <lineage>
        <taxon>Eukaryota</taxon>
        <taxon>Fungi</taxon>
        <taxon>Dikarya</taxon>
        <taxon>Ascomycota</taxon>
        <taxon>Pezizomycotina</taxon>
        <taxon>Eurotiomycetes</taxon>
        <taxon>Eurotiomycetidae</taxon>
        <taxon>Eurotiales</taxon>
        <taxon>Aspergillaceae</taxon>
        <taxon>Aspergillus</taxon>
        <taxon>Aspergillus subgen. Circumdati</taxon>
    </lineage>
</organism>
<reference evidence="1" key="1">
    <citation type="submission" date="2019-04" db="EMBL/GenBank/DDBJ databases">
        <title>Friends and foes A comparative genomics study of 23 Aspergillus species from section Flavi.</title>
        <authorList>
            <consortium name="DOE Joint Genome Institute"/>
            <person name="Kjaerbolling I."/>
            <person name="Vesth T."/>
            <person name="Frisvad J.C."/>
            <person name="Nybo J.L."/>
            <person name="Theobald S."/>
            <person name="Kildgaard S."/>
            <person name="Isbrandt T."/>
            <person name="Kuo A."/>
            <person name="Sato A."/>
            <person name="Lyhne E.K."/>
            <person name="Kogle M.E."/>
            <person name="Wiebenga A."/>
            <person name="Kun R.S."/>
            <person name="Lubbers R.J."/>
            <person name="Makela M.R."/>
            <person name="Barry K."/>
            <person name="Chovatia M."/>
            <person name="Clum A."/>
            <person name="Daum C."/>
            <person name="Haridas S."/>
            <person name="He G."/>
            <person name="LaButti K."/>
            <person name="Lipzen A."/>
            <person name="Mondo S."/>
            <person name="Riley R."/>
            <person name="Salamov A."/>
            <person name="Simmons B.A."/>
            <person name="Magnuson J.K."/>
            <person name="Henrissat B."/>
            <person name="Mortensen U.H."/>
            <person name="Larsen T.O."/>
            <person name="Devries R.P."/>
            <person name="Grigoriev I.V."/>
            <person name="Machida M."/>
            <person name="Baker S.E."/>
            <person name="Andersen M.R."/>
        </authorList>
    </citation>
    <scope>NUCLEOTIDE SEQUENCE [LARGE SCALE GENOMIC DNA]</scope>
    <source>
        <strain evidence="1">CBS 121.62</strain>
    </source>
</reference>
<sequence length="54" mass="5792">MAMNPTDCKYINCLAPLGVHVGCDYAGIVQEVGKNVNPQGTRLQVGSVTMRLLD</sequence>
<dbReference type="AlphaFoldDB" id="A0A5N6HHE6"/>
<gene>
    <name evidence="1" type="ORF">BDV35DRAFT_334625</name>
</gene>
<name>A0A5N6HHE6_ASPFL</name>
<dbReference type="Gene3D" id="3.90.180.10">
    <property type="entry name" value="Medium-chain alcohol dehydrogenases, catalytic domain"/>
    <property type="match status" value="1"/>
</dbReference>
<dbReference type="SUPFAM" id="SSF50129">
    <property type="entry name" value="GroES-like"/>
    <property type="match status" value="1"/>
</dbReference>
<protein>
    <submittedName>
        <fullName evidence="1">Uncharacterized protein</fullName>
    </submittedName>
</protein>
<accession>A0A5N6HHE6</accession>
<dbReference type="InterPro" id="IPR011032">
    <property type="entry name" value="GroES-like_sf"/>
</dbReference>
<dbReference type="EMBL" id="ML734553">
    <property type="protein sequence ID" value="KAB8252730.1"/>
    <property type="molecule type" value="Genomic_DNA"/>
</dbReference>